<dbReference type="OrthoDB" id="428260at2759"/>
<reference evidence="2" key="1">
    <citation type="submission" date="2020-11" db="EMBL/GenBank/DDBJ databases">
        <authorList>
            <consortium name="DOE Joint Genome Institute"/>
            <person name="Ahrendt S."/>
            <person name="Riley R."/>
            <person name="Andreopoulos W."/>
            <person name="LaButti K."/>
            <person name="Pangilinan J."/>
            <person name="Ruiz-duenas F.J."/>
            <person name="Barrasa J.M."/>
            <person name="Sanchez-Garcia M."/>
            <person name="Camarero S."/>
            <person name="Miyauchi S."/>
            <person name="Serrano A."/>
            <person name="Linde D."/>
            <person name="Babiker R."/>
            <person name="Drula E."/>
            <person name="Ayuso-Fernandez I."/>
            <person name="Pacheco R."/>
            <person name="Padilla G."/>
            <person name="Ferreira P."/>
            <person name="Barriuso J."/>
            <person name="Kellner H."/>
            <person name="Castanera R."/>
            <person name="Alfaro M."/>
            <person name="Ramirez L."/>
            <person name="Pisabarro A.G."/>
            <person name="Kuo A."/>
            <person name="Tritt A."/>
            <person name="Lipzen A."/>
            <person name="He G."/>
            <person name="Yan M."/>
            <person name="Ng V."/>
            <person name="Cullen D."/>
            <person name="Martin F."/>
            <person name="Rosso M.-N."/>
            <person name="Henrissat B."/>
            <person name="Hibbett D."/>
            <person name="Martinez A.T."/>
            <person name="Grigoriev I.V."/>
        </authorList>
    </citation>
    <scope>NUCLEOTIDE SEQUENCE</scope>
    <source>
        <strain evidence="2">AH 44721</strain>
    </source>
</reference>
<keyword evidence="3" id="KW-1185">Reference proteome</keyword>
<gene>
    <name evidence="2" type="ORF">CPB84DRAFT_1746601</name>
</gene>
<proteinExistence type="predicted"/>
<organism evidence="2 3">
    <name type="scientific">Gymnopilus junonius</name>
    <name type="common">Spectacular rustgill mushroom</name>
    <name type="synonym">Gymnopilus spectabilis subsp. junonius</name>
    <dbReference type="NCBI Taxonomy" id="109634"/>
    <lineage>
        <taxon>Eukaryota</taxon>
        <taxon>Fungi</taxon>
        <taxon>Dikarya</taxon>
        <taxon>Basidiomycota</taxon>
        <taxon>Agaricomycotina</taxon>
        <taxon>Agaricomycetes</taxon>
        <taxon>Agaricomycetidae</taxon>
        <taxon>Agaricales</taxon>
        <taxon>Agaricineae</taxon>
        <taxon>Hymenogastraceae</taxon>
        <taxon>Gymnopilus</taxon>
    </lineage>
</organism>
<evidence type="ECO:0000313" key="3">
    <source>
        <dbReference type="Proteomes" id="UP000724874"/>
    </source>
</evidence>
<accession>A0A9P5TP57</accession>
<dbReference type="AlphaFoldDB" id="A0A9P5TP57"/>
<protein>
    <submittedName>
        <fullName evidence="2">Beta-lactamase/transpeptidase-like protein</fullName>
    </submittedName>
</protein>
<dbReference type="PANTHER" id="PTHR43283:SF3">
    <property type="entry name" value="BETA-LACTAMASE FAMILY PROTEIN (AFU_ORTHOLOGUE AFUA_5G07500)"/>
    <property type="match status" value="1"/>
</dbReference>
<feature type="domain" description="Beta-lactamase-related" evidence="1">
    <location>
        <begin position="8"/>
        <end position="326"/>
    </location>
</feature>
<sequence>MYVCKSQAIAEGKVPGASYAVTSLDQELYYGEAGLKSFENPSAGKINDKSLFWICSQTKLVVTLIEAGKVSYETPVAGIIPELANPVVLDDVTSPTSGFKPARNTILVKHLLNHSSGLHYPPHGKVTPDDLNPAYTSIAYEAGFPSVPLAFEPGTSWMYGYSCDIIVFVAERVTGKSIQEYCKEHIFGPLGLTRMTFHLTPGLKEDLVHLTYRRKDGKLEKWADQLVPHPNLVEVILGGIGLYSTLKDYLAYFGIFSRSKRGVATIEKFTGWNDVSFGVGLCLATADWPGRRKKGSGFWYGWAGTYYFIDPAAGIAVTYGTQVVPTCDVEVERLWEALERALYAGLDEGLRSINLEHMYK</sequence>
<dbReference type="EMBL" id="JADNYJ010000035">
    <property type="protein sequence ID" value="KAF8902601.1"/>
    <property type="molecule type" value="Genomic_DNA"/>
</dbReference>
<evidence type="ECO:0000313" key="2">
    <source>
        <dbReference type="EMBL" id="KAF8902601.1"/>
    </source>
</evidence>
<dbReference type="SUPFAM" id="SSF56601">
    <property type="entry name" value="beta-lactamase/transpeptidase-like"/>
    <property type="match status" value="1"/>
</dbReference>
<evidence type="ECO:0000259" key="1">
    <source>
        <dbReference type="Pfam" id="PF00144"/>
    </source>
</evidence>
<dbReference type="InterPro" id="IPR001466">
    <property type="entry name" value="Beta-lactam-related"/>
</dbReference>
<dbReference type="Proteomes" id="UP000724874">
    <property type="component" value="Unassembled WGS sequence"/>
</dbReference>
<dbReference type="PANTHER" id="PTHR43283">
    <property type="entry name" value="BETA-LACTAMASE-RELATED"/>
    <property type="match status" value="1"/>
</dbReference>
<comment type="caution">
    <text evidence="2">The sequence shown here is derived from an EMBL/GenBank/DDBJ whole genome shotgun (WGS) entry which is preliminary data.</text>
</comment>
<name>A0A9P5TP57_GYMJU</name>
<dbReference type="Gene3D" id="3.40.710.10">
    <property type="entry name" value="DD-peptidase/beta-lactamase superfamily"/>
    <property type="match status" value="1"/>
</dbReference>
<dbReference type="Pfam" id="PF00144">
    <property type="entry name" value="Beta-lactamase"/>
    <property type="match status" value="1"/>
</dbReference>
<dbReference type="InterPro" id="IPR050789">
    <property type="entry name" value="Diverse_Enzym_Activities"/>
</dbReference>
<dbReference type="InterPro" id="IPR012338">
    <property type="entry name" value="Beta-lactam/transpept-like"/>
</dbReference>